<gene>
    <name evidence="1" type="ORF">I4641_23390</name>
</gene>
<protein>
    <submittedName>
        <fullName evidence="1">Uncharacterized protein</fullName>
    </submittedName>
</protein>
<keyword evidence="2" id="KW-1185">Reference proteome</keyword>
<evidence type="ECO:0000313" key="2">
    <source>
        <dbReference type="Proteomes" id="UP000729733"/>
    </source>
</evidence>
<dbReference type="RefSeq" id="WP_229642980.1">
    <property type="nucleotide sequence ID" value="NZ_JADWDC010000130.1"/>
</dbReference>
<evidence type="ECO:0000313" key="1">
    <source>
        <dbReference type="EMBL" id="MCC0179885.1"/>
    </source>
</evidence>
<dbReference type="AlphaFoldDB" id="A0A964C1W3"/>
<name>A0A964C1W3_9CYAN</name>
<organism evidence="1 2">
    <name type="scientific">Waterburya agarophytonicola KI4</name>
    <dbReference type="NCBI Taxonomy" id="2874699"/>
    <lineage>
        <taxon>Bacteria</taxon>
        <taxon>Bacillati</taxon>
        <taxon>Cyanobacteriota</taxon>
        <taxon>Cyanophyceae</taxon>
        <taxon>Pleurocapsales</taxon>
        <taxon>Hyellaceae</taxon>
        <taxon>Waterburya</taxon>
        <taxon>Waterburya agarophytonicola</taxon>
    </lineage>
</organism>
<dbReference type="Proteomes" id="UP000729733">
    <property type="component" value="Unassembled WGS sequence"/>
</dbReference>
<reference evidence="1" key="1">
    <citation type="journal article" date="2021" name="Antonie Van Leeuwenhoek">
        <title>Draft genome and description of Waterburya agarophytonicola gen. nov. sp. nov. (Pleurocapsales, Cyanobacteria): a seaweed symbiont.</title>
        <authorList>
            <person name="Bonthond G."/>
            <person name="Shalygin S."/>
            <person name="Bayer T."/>
            <person name="Weinberger F."/>
        </authorList>
    </citation>
    <scope>NUCLEOTIDE SEQUENCE</scope>
    <source>
        <strain evidence="1">KI4</strain>
    </source>
</reference>
<accession>A0A964C1W3</accession>
<comment type="caution">
    <text evidence="1">The sequence shown here is derived from an EMBL/GenBank/DDBJ whole genome shotgun (WGS) entry which is preliminary data.</text>
</comment>
<dbReference type="EMBL" id="JADWDC010000130">
    <property type="protein sequence ID" value="MCC0179885.1"/>
    <property type="molecule type" value="Genomic_DNA"/>
</dbReference>
<proteinExistence type="predicted"/>
<sequence>MAKQNTSLQVTTYTSDFGDTYTNLPVRFSAEAPIPPGIYAARTGGCSGAGLPFKPRYILAKFPTGAYKYVVPNTGNILTLRTALITAGALCCDLIGESWATIPTSVLPVFYFSLIVACAQSLML</sequence>